<dbReference type="PIRSF" id="PIRSF000112">
    <property type="entry name" value="Glycerol_dehydrogenase"/>
    <property type="match status" value="1"/>
</dbReference>
<evidence type="ECO:0000256" key="1">
    <source>
        <dbReference type="PIRSR" id="PIRSR000112-1"/>
    </source>
</evidence>
<dbReference type="RefSeq" id="WP_067309159.1">
    <property type="nucleotide sequence ID" value="NZ_LRMV01000073.1"/>
</dbReference>
<evidence type="ECO:0000313" key="4">
    <source>
        <dbReference type="EMBL" id="SCG75310.1"/>
    </source>
</evidence>
<dbReference type="GO" id="GO:0046872">
    <property type="term" value="F:metal ion binding"/>
    <property type="evidence" value="ECO:0007669"/>
    <property type="project" value="UniProtKB-KW"/>
</dbReference>
<dbReference type="EMBL" id="LT607752">
    <property type="protein sequence ID" value="SCG75310.1"/>
    <property type="molecule type" value="Genomic_DNA"/>
</dbReference>
<dbReference type="OrthoDB" id="5198708at2"/>
<gene>
    <name evidence="4" type="ORF">GA0070623_3989</name>
</gene>
<dbReference type="PANTHER" id="PTHR43616:SF5">
    <property type="entry name" value="GLYCEROL DEHYDROGENASE 1"/>
    <property type="match status" value="1"/>
</dbReference>
<dbReference type="PANTHER" id="PTHR43616">
    <property type="entry name" value="GLYCEROL DEHYDROGENASE"/>
    <property type="match status" value="1"/>
</dbReference>
<proteinExistence type="predicted"/>
<keyword evidence="1" id="KW-0862">Zinc</keyword>
<dbReference type="InterPro" id="IPR032837">
    <property type="entry name" value="G1PDH"/>
</dbReference>
<feature type="binding site" evidence="3">
    <location>
        <position position="127"/>
    </location>
    <ligand>
        <name>NAD(+)</name>
        <dbReference type="ChEBI" id="CHEBI:57540"/>
    </ligand>
</feature>
<feature type="binding site" evidence="1">
    <location>
        <position position="248"/>
    </location>
    <ligand>
        <name>glycerol</name>
        <dbReference type="ChEBI" id="CHEBI:17754"/>
    </ligand>
</feature>
<reference evidence="5" key="1">
    <citation type="submission" date="2016-06" db="EMBL/GenBank/DDBJ databases">
        <authorList>
            <person name="Varghese N."/>
            <person name="Submissions Spin"/>
        </authorList>
    </citation>
    <scope>NUCLEOTIDE SEQUENCE [LARGE SCALE GENOMIC DNA]</scope>
    <source>
        <strain evidence="5">DSM 44983</strain>
    </source>
</reference>
<name>A0A109IJS4_9ACTN</name>
<feature type="binding site" evidence="1">
    <location>
        <position position="170"/>
    </location>
    <ligand>
        <name>glycerol</name>
        <dbReference type="ChEBI" id="CHEBI:17754"/>
    </ligand>
</feature>
<dbReference type="InterPro" id="IPR016205">
    <property type="entry name" value="Glycerol_DH"/>
</dbReference>
<sequence>MPLLARTILTPLHIDVRRGAVADLATILADGRISAGGDVAVVVGPGQGGQIAELVRPALRSADVFTVSGGTLDAADELGGKLRERSYDAVVGIGGGKTIDVAKYAATRRGLPMVTMATSLANDGIASPVASLITGGLKGSYGVHIPIAVIVDLDFVAAGPDRHNRAGIGDVVSNISALADWELARQVRGEPVDGLAASLARMGAEAVLAHTGDMTDDAFVTVLAEALISSGLAMAVCGSSRPASGGCHEIMHAIDTLFPGTSSHGELAGLGALFCTFLRGDRRRFAEMAACLGRHRLPRLPADVGLTDAQFVEAVQFAPATRPDRYTILEHLAMSVTETRKQLADYAGALRDHCG</sequence>
<evidence type="ECO:0000256" key="3">
    <source>
        <dbReference type="PIRSR" id="PIRSR000112-3"/>
    </source>
</evidence>
<dbReference type="Proteomes" id="UP000198226">
    <property type="component" value="Chromosome I"/>
</dbReference>
<keyword evidence="3" id="KW-0520">NAD</keyword>
<dbReference type="CDD" id="cd08174">
    <property type="entry name" value="G1PDH-like"/>
    <property type="match status" value="1"/>
</dbReference>
<dbReference type="SUPFAM" id="SSF56796">
    <property type="entry name" value="Dehydroquinate synthase-like"/>
    <property type="match status" value="1"/>
</dbReference>
<dbReference type="Pfam" id="PF13685">
    <property type="entry name" value="Fe-ADH_2"/>
    <property type="match status" value="1"/>
</dbReference>
<organism evidence="4 5">
    <name type="scientific">Micromonospora rifamycinica</name>
    <dbReference type="NCBI Taxonomy" id="291594"/>
    <lineage>
        <taxon>Bacteria</taxon>
        <taxon>Bacillati</taxon>
        <taxon>Actinomycetota</taxon>
        <taxon>Actinomycetes</taxon>
        <taxon>Micromonosporales</taxon>
        <taxon>Micromonosporaceae</taxon>
        <taxon>Micromonospora</taxon>
    </lineage>
</organism>
<dbReference type="AlphaFoldDB" id="A0A109IJS4"/>
<evidence type="ECO:0000313" key="5">
    <source>
        <dbReference type="Proteomes" id="UP000198226"/>
    </source>
</evidence>
<feature type="binding site" evidence="1">
    <location>
        <position position="264"/>
    </location>
    <ligand>
        <name>glycerol</name>
        <dbReference type="ChEBI" id="CHEBI:17754"/>
    </ligand>
</feature>
<keyword evidence="1" id="KW-0479">Metal-binding</keyword>
<protein>
    <submittedName>
        <fullName evidence="4">Glycerol-1-phosphate dehydrogenase [NAD(P)+]</fullName>
    </submittedName>
</protein>
<feature type="binding site" evidence="2">
    <location>
        <position position="123"/>
    </location>
    <ligand>
        <name>glycerol</name>
        <dbReference type="ChEBI" id="CHEBI:17754"/>
    </ligand>
</feature>
<keyword evidence="5" id="KW-1185">Reference proteome</keyword>
<dbReference type="GO" id="GO:0016614">
    <property type="term" value="F:oxidoreductase activity, acting on CH-OH group of donors"/>
    <property type="evidence" value="ECO:0007669"/>
    <property type="project" value="InterPro"/>
</dbReference>
<comment type="cofactor">
    <cofactor evidence="1">
        <name>Zn(2+)</name>
        <dbReference type="ChEBI" id="CHEBI:29105"/>
    </cofactor>
    <text evidence="1">Binds 1 zinc ion per subunit.</text>
</comment>
<feature type="binding site" evidence="3">
    <location>
        <begin position="96"/>
        <end position="100"/>
    </location>
    <ligand>
        <name>NAD(+)</name>
        <dbReference type="ChEBI" id="CHEBI:57540"/>
    </ligand>
</feature>
<dbReference type="Gene3D" id="3.40.50.1970">
    <property type="match status" value="1"/>
</dbReference>
<accession>A0A109IJS4</accession>
<dbReference type="Gene3D" id="1.20.1090.10">
    <property type="entry name" value="Dehydroquinate synthase-like - alpha domain"/>
    <property type="match status" value="1"/>
</dbReference>
<evidence type="ECO:0000256" key="2">
    <source>
        <dbReference type="PIRSR" id="PIRSR000112-2"/>
    </source>
</evidence>